<dbReference type="GO" id="GO:0016020">
    <property type="term" value="C:membrane"/>
    <property type="evidence" value="ECO:0007669"/>
    <property type="project" value="UniProtKB-SubCell"/>
</dbReference>
<feature type="transmembrane region" description="Helical" evidence="6">
    <location>
        <begin position="72"/>
        <end position="91"/>
    </location>
</feature>
<evidence type="ECO:0000256" key="2">
    <source>
        <dbReference type="ARBA" id="ARBA00010487"/>
    </source>
</evidence>
<comment type="caution">
    <text evidence="7">The sequence shown here is derived from an EMBL/GenBank/DDBJ whole genome shotgun (WGS) entry which is preliminary data.</text>
</comment>
<feature type="transmembrane region" description="Helical" evidence="6">
    <location>
        <begin position="448"/>
        <end position="469"/>
    </location>
</feature>
<sequence>MWVFYLISLPLTMGMVVFTLKYFAGPDVPRYVFSTVGYTWFCSLSIIILVPADIWTTLSGQHNGAISFFWSLTYWSTFLLTWAVAPAIQGYEDAGDFTMTERLKTSLHGNLVFYLSVGFIGLFGLILLVTLRKNWSGGIMGLAMACSNTFGLVTGAFLLGFGLSEISKSIWKNADWIARQKFLSHKIAKMAVKLDDAHQDFSTAIVIAQATSKQMPKRGPLRSFMNIIDDMLLQMLKEDPLFKPQVFGSEYMKFVLEALELEDTVKNYDCRIATGWKYISSFRPERAGRLGYLIDISELLWRCILKKRIEKLLAILLGCMSAAILIAEATIFPSGVDLSLFSILINDVRKQEVLVQVVAFVPLMYMCLCTYYSLFKVGMLMFYSLTPRQTSSVSLLMICSMVARYAPPISYNFLNLIRLNVHEKTIFEQRMGNIDDAVPFFGKGFNNIYPLIMVIYTLLLASNFFDRLYNYFGNWKLLKFQSEAEDVDGFDPSGVIILQKERSSLMEGHRIAEHVIPLARNFNNVNIKVAIDKKTEDGNQLKPLKMEAQNEASREAIRMKPNSTESYEKLPSNIDMRERKTPSLIIDDGNSHDISGPSSGLASKWESMKMSFQSLSSNIGSNRFLPLHQIQETKLDSSISMDESIDEIFQRLKQPTIDRSDYIDDEW</sequence>
<dbReference type="Pfam" id="PF04791">
    <property type="entry name" value="LMBR1"/>
    <property type="match status" value="1"/>
</dbReference>
<keyword evidence="5 6" id="KW-0472">Membrane</keyword>
<protein>
    <recommendedName>
        <fullName evidence="9">LMBR1-like membrane protein</fullName>
    </recommendedName>
</protein>
<dbReference type="Proteomes" id="UP000796880">
    <property type="component" value="Unassembled WGS sequence"/>
</dbReference>
<dbReference type="OrthoDB" id="203099at2759"/>
<dbReference type="PANTHER" id="PTHR21355">
    <property type="entry name" value="G-PROTEIN COUPLED RECEPTOR-ASSOCIATED PROTEIN LMBRD2"/>
    <property type="match status" value="1"/>
</dbReference>
<evidence type="ECO:0008006" key="9">
    <source>
        <dbReference type="Google" id="ProtNLM"/>
    </source>
</evidence>
<feature type="transmembrane region" description="Helical" evidence="6">
    <location>
        <begin position="6"/>
        <end position="24"/>
    </location>
</feature>
<feature type="transmembrane region" description="Helical" evidence="6">
    <location>
        <begin position="312"/>
        <end position="333"/>
    </location>
</feature>
<dbReference type="PANTHER" id="PTHR21355:SF14">
    <property type="entry name" value="LMBR1 INTEGRAL MEMBRANE-LIKE PROTEIN"/>
    <property type="match status" value="1"/>
</dbReference>
<evidence type="ECO:0000313" key="8">
    <source>
        <dbReference type="Proteomes" id="UP000796880"/>
    </source>
</evidence>
<accession>A0A8K0DPN1</accession>
<evidence type="ECO:0000256" key="5">
    <source>
        <dbReference type="ARBA" id="ARBA00023136"/>
    </source>
</evidence>
<proteinExistence type="inferred from homology"/>
<dbReference type="EMBL" id="VOIH02000010">
    <property type="protein sequence ID" value="KAF3435047.1"/>
    <property type="molecule type" value="Genomic_DNA"/>
</dbReference>
<evidence type="ECO:0000256" key="6">
    <source>
        <dbReference type="SAM" id="Phobius"/>
    </source>
</evidence>
<feature type="transmembrane region" description="Helical" evidence="6">
    <location>
        <begin position="31"/>
        <end position="52"/>
    </location>
</feature>
<dbReference type="InterPro" id="IPR006876">
    <property type="entry name" value="LMBR1-like_membr_prot"/>
</dbReference>
<organism evidence="7 8">
    <name type="scientific">Rhamnella rubrinervis</name>
    <dbReference type="NCBI Taxonomy" id="2594499"/>
    <lineage>
        <taxon>Eukaryota</taxon>
        <taxon>Viridiplantae</taxon>
        <taxon>Streptophyta</taxon>
        <taxon>Embryophyta</taxon>
        <taxon>Tracheophyta</taxon>
        <taxon>Spermatophyta</taxon>
        <taxon>Magnoliopsida</taxon>
        <taxon>eudicotyledons</taxon>
        <taxon>Gunneridae</taxon>
        <taxon>Pentapetalae</taxon>
        <taxon>rosids</taxon>
        <taxon>fabids</taxon>
        <taxon>Rosales</taxon>
        <taxon>Rhamnaceae</taxon>
        <taxon>rhamnoid group</taxon>
        <taxon>Rhamneae</taxon>
        <taxon>Rhamnella</taxon>
    </lineage>
</organism>
<comment type="subcellular location">
    <subcellularLocation>
        <location evidence="1">Membrane</location>
        <topology evidence="1">Multi-pass membrane protein</topology>
    </subcellularLocation>
</comment>
<keyword evidence="8" id="KW-1185">Reference proteome</keyword>
<evidence type="ECO:0000256" key="3">
    <source>
        <dbReference type="ARBA" id="ARBA00022692"/>
    </source>
</evidence>
<evidence type="ECO:0000313" key="7">
    <source>
        <dbReference type="EMBL" id="KAF3435047.1"/>
    </source>
</evidence>
<feature type="transmembrane region" description="Helical" evidence="6">
    <location>
        <begin position="137"/>
        <end position="163"/>
    </location>
</feature>
<feature type="transmembrane region" description="Helical" evidence="6">
    <location>
        <begin position="353"/>
        <end position="374"/>
    </location>
</feature>
<evidence type="ECO:0000256" key="1">
    <source>
        <dbReference type="ARBA" id="ARBA00004141"/>
    </source>
</evidence>
<feature type="transmembrane region" description="Helical" evidence="6">
    <location>
        <begin position="111"/>
        <end position="131"/>
    </location>
</feature>
<reference evidence="7" key="1">
    <citation type="submission" date="2020-03" db="EMBL/GenBank/DDBJ databases">
        <title>A high-quality chromosome-level genome assembly of a woody plant with both climbing and erect habits, Rhamnella rubrinervis.</title>
        <authorList>
            <person name="Lu Z."/>
            <person name="Yang Y."/>
            <person name="Zhu X."/>
            <person name="Sun Y."/>
        </authorList>
    </citation>
    <scope>NUCLEOTIDE SEQUENCE</scope>
    <source>
        <strain evidence="7">BYM</strain>
        <tissue evidence="7">Leaf</tissue>
    </source>
</reference>
<evidence type="ECO:0000256" key="4">
    <source>
        <dbReference type="ARBA" id="ARBA00022989"/>
    </source>
</evidence>
<dbReference type="InterPro" id="IPR051584">
    <property type="entry name" value="GPCR-associated_LMBR1"/>
</dbReference>
<comment type="similarity">
    <text evidence="2">Belongs to the LIMR family.</text>
</comment>
<dbReference type="AlphaFoldDB" id="A0A8K0DPN1"/>
<name>A0A8K0DPN1_9ROSA</name>
<keyword evidence="3 6" id="KW-0812">Transmembrane</keyword>
<gene>
    <name evidence="7" type="ORF">FNV43_RR22134</name>
</gene>
<keyword evidence="4 6" id="KW-1133">Transmembrane helix</keyword>